<dbReference type="Proteomes" id="UP000694888">
    <property type="component" value="Unplaced"/>
</dbReference>
<dbReference type="InterPro" id="IPR050382">
    <property type="entry name" value="MFS_Na/Anion_cotransporter"/>
</dbReference>
<evidence type="ECO:0000313" key="6">
    <source>
        <dbReference type="Proteomes" id="UP000694888"/>
    </source>
</evidence>
<evidence type="ECO:0000256" key="1">
    <source>
        <dbReference type="ARBA" id="ARBA00004141"/>
    </source>
</evidence>
<keyword evidence="2 5" id="KW-0812">Transmembrane</keyword>
<proteinExistence type="predicted"/>
<evidence type="ECO:0000256" key="4">
    <source>
        <dbReference type="ARBA" id="ARBA00023136"/>
    </source>
</evidence>
<keyword evidence="4 5" id="KW-0472">Membrane</keyword>
<dbReference type="PANTHER" id="PTHR11662">
    <property type="entry name" value="SOLUTE CARRIER FAMILY 17"/>
    <property type="match status" value="1"/>
</dbReference>
<keyword evidence="3 5" id="KW-1133">Transmembrane helix</keyword>
<accession>A0ABM0JJX0</accession>
<feature type="transmembrane region" description="Helical" evidence="5">
    <location>
        <begin position="6"/>
        <end position="24"/>
    </location>
</feature>
<feature type="transmembrane region" description="Helical" evidence="5">
    <location>
        <begin position="67"/>
        <end position="87"/>
    </location>
</feature>
<comment type="subcellular location">
    <subcellularLocation>
        <location evidence="1">Membrane</location>
        <topology evidence="1">Multi-pass membrane protein</topology>
    </subcellularLocation>
</comment>
<feature type="transmembrane region" description="Helical" evidence="5">
    <location>
        <begin position="99"/>
        <end position="123"/>
    </location>
</feature>
<evidence type="ECO:0000256" key="3">
    <source>
        <dbReference type="ARBA" id="ARBA00022989"/>
    </source>
</evidence>
<sequence>MCSLGIFTCIAQRLSLSVAIVAMVNQTALRQLREDNWNDTNHELGLVGAAVSIIALGFLNYTQPVAAVTVLVITVSMLGVCYASSILSNIVNIAPRFSGIVHGVAATVAFLVDESVPALVGVVTAEQTQAEWRTMFFICAGVYIFGTVFYCIFASVKTGWGLFQRRDLSMLTKPDGWRAFKPPQKEPKFRTPH</sequence>
<evidence type="ECO:0000256" key="2">
    <source>
        <dbReference type="ARBA" id="ARBA00022692"/>
    </source>
</evidence>
<feature type="transmembrane region" description="Helical" evidence="5">
    <location>
        <begin position="135"/>
        <end position="156"/>
    </location>
</feature>
<evidence type="ECO:0000256" key="5">
    <source>
        <dbReference type="SAM" id="Phobius"/>
    </source>
</evidence>
<dbReference type="SUPFAM" id="SSF103473">
    <property type="entry name" value="MFS general substrate transporter"/>
    <property type="match status" value="1"/>
</dbReference>
<dbReference type="InterPro" id="IPR036259">
    <property type="entry name" value="MFS_trans_sf"/>
</dbReference>
<dbReference type="PANTHER" id="PTHR11662:SF399">
    <property type="entry name" value="FI19708P1-RELATED"/>
    <property type="match status" value="1"/>
</dbReference>
<keyword evidence="6" id="KW-1185">Reference proteome</keyword>
<name>A0ABM0JJX0_APLCA</name>
<gene>
    <name evidence="7" type="primary">LOC101851723</name>
</gene>
<dbReference type="RefSeq" id="XP_005095394.1">
    <property type="nucleotide sequence ID" value="XM_005095337.1"/>
</dbReference>
<reference evidence="7" key="1">
    <citation type="submission" date="2025-08" db="UniProtKB">
        <authorList>
            <consortium name="RefSeq"/>
        </authorList>
    </citation>
    <scope>IDENTIFICATION</scope>
</reference>
<protein>
    <submittedName>
        <fullName evidence="7">Sialin-like</fullName>
    </submittedName>
</protein>
<organism evidence="6 7">
    <name type="scientific">Aplysia californica</name>
    <name type="common">California sea hare</name>
    <dbReference type="NCBI Taxonomy" id="6500"/>
    <lineage>
        <taxon>Eukaryota</taxon>
        <taxon>Metazoa</taxon>
        <taxon>Spiralia</taxon>
        <taxon>Lophotrochozoa</taxon>
        <taxon>Mollusca</taxon>
        <taxon>Gastropoda</taxon>
        <taxon>Heterobranchia</taxon>
        <taxon>Euthyneura</taxon>
        <taxon>Tectipleura</taxon>
        <taxon>Aplysiida</taxon>
        <taxon>Aplysioidea</taxon>
        <taxon>Aplysiidae</taxon>
        <taxon>Aplysia</taxon>
    </lineage>
</organism>
<evidence type="ECO:0000313" key="7">
    <source>
        <dbReference type="RefSeq" id="XP_005095394.1"/>
    </source>
</evidence>
<dbReference type="GeneID" id="101851723"/>
<feature type="transmembrane region" description="Helical" evidence="5">
    <location>
        <begin position="44"/>
        <end position="61"/>
    </location>
</feature>